<reference evidence="1" key="1">
    <citation type="submission" date="2021-06" db="EMBL/GenBank/DDBJ databases">
        <authorList>
            <person name="Kallberg Y."/>
            <person name="Tangrot J."/>
            <person name="Rosling A."/>
        </authorList>
    </citation>
    <scope>NUCLEOTIDE SEQUENCE</scope>
    <source>
        <strain evidence="1">AU212A</strain>
    </source>
</reference>
<protein>
    <submittedName>
        <fullName evidence="1">10769_t:CDS:1</fullName>
    </submittedName>
</protein>
<evidence type="ECO:0000313" key="2">
    <source>
        <dbReference type="Proteomes" id="UP000789860"/>
    </source>
</evidence>
<name>A0ACA9NCA3_9GLOM</name>
<accession>A0ACA9NCA3</accession>
<feature type="non-terminal residue" evidence="1">
    <location>
        <position position="40"/>
    </location>
</feature>
<dbReference type="Proteomes" id="UP000789860">
    <property type="component" value="Unassembled WGS sequence"/>
</dbReference>
<evidence type="ECO:0000313" key="1">
    <source>
        <dbReference type="EMBL" id="CAG8641387.1"/>
    </source>
</evidence>
<feature type="non-terminal residue" evidence="1">
    <location>
        <position position="1"/>
    </location>
</feature>
<sequence length="40" mass="4753">RHIVGAYNRADGVPRYILQRVEKALNYYGSKGTRRKRKDF</sequence>
<proteinExistence type="predicted"/>
<comment type="caution">
    <text evidence="1">The sequence shown here is derived from an EMBL/GenBank/DDBJ whole genome shotgun (WGS) entry which is preliminary data.</text>
</comment>
<gene>
    <name evidence="1" type="ORF">SCALOS_LOCUS8339</name>
</gene>
<organism evidence="1 2">
    <name type="scientific">Scutellospora calospora</name>
    <dbReference type="NCBI Taxonomy" id="85575"/>
    <lineage>
        <taxon>Eukaryota</taxon>
        <taxon>Fungi</taxon>
        <taxon>Fungi incertae sedis</taxon>
        <taxon>Mucoromycota</taxon>
        <taxon>Glomeromycotina</taxon>
        <taxon>Glomeromycetes</taxon>
        <taxon>Diversisporales</taxon>
        <taxon>Gigasporaceae</taxon>
        <taxon>Scutellospora</taxon>
    </lineage>
</organism>
<keyword evidence="2" id="KW-1185">Reference proteome</keyword>
<dbReference type="EMBL" id="CAJVPM010021683">
    <property type="protein sequence ID" value="CAG8641387.1"/>
    <property type="molecule type" value="Genomic_DNA"/>
</dbReference>